<proteinExistence type="predicted"/>
<organism evidence="1 2">
    <name type="scientific">Saccharothrix yanglingensis</name>
    <dbReference type="NCBI Taxonomy" id="659496"/>
    <lineage>
        <taxon>Bacteria</taxon>
        <taxon>Bacillati</taxon>
        <taxon>Actinomycetota</taxon>
        <taxon>Actinomycetes</taxon>
        <taxon>Pseudonocardiales</taxon>
        <taxon>Pseudonocardiaceae</taxon>
        <taxon>Saccharothrix</taxon>
    </lineage>
</organism>
<accession>A0ABU0X6F9</accession>
<dbReference type="Proteomes" id="UP001225605">
    <property type="component" value="Unassembled WGS sequence"/>
</dbReference>
<gene>
    <name evidence="1" type="ORF">CKY47_27745</name>
</gene>
<evidence type="ECO:0000313" key="1">
    <source>
        <dbReference type="EMBL" id="MDQ2587715.1"/>
    </source>
</evidence>
<comment type="caution">
    <text evidence="1">The sequence shown here is derived from an EMBL/GenBank/DDBJ whole genome shotgun (WGS) entry which is preliminary data.</text>
</comment>
<evidence type="ECO:0000313" key="2">
    <source>
        <dbReference type="Proteomes" id="UP001225605"/>
    </source>
</evidence>
<name>A0ABU0X6F9_9PSEU</name>
<protein>
    <submittedName>
        <fullName evidence="1">Uncharacterized protein</fullName>
    </submittedName>
</protein>
<keyword evidence="2" id="KW-1185">Reference proteome</keyword>
<dbReference type="EMBL" id="NSDM01000013">
    <property type="protein sequence ID" value="MDQ2587715.1"/>
    <property type="molecule type" value="Genomic_DNA"/>
</dbReference>
<sequence length="165" mass="17726">MSAVEEGVARLDAVLEPIAKRPVDVDDPDWAEKMMAAPAPLDEAGVREEAEALLAEVLARYAADESSRPGLRALFRRCSSFRWAVNRAFPATAEGVRSSLLLISLRDLGSDPRDELLSLRAVCEAARDEGIALEPVLREVAAMSADEDRHGVGSTRSLLLDAAGS</sequence>
<reference evidence="1 2" key="1">
    <citation type="submission" date="2017-06" db="EMBL/GenBank/DDBJ databases">
        <title>Cultured bacterium strain Saccharothrix yanglingensis Hhs.015.</title>
        <authorList>
            <person name="Xia Y."/>
        </authorList>
    </citation>
    <scope>NUCLEOTIDE SEQUENCE [LARGE SCALE GENOMIC DNA]</scope>
    <source>
        <strain evidence="1 2">Hhs.015</strain>
    </source>
</reference>